<keyword evidence="1" id="KW-0472">Membrane</keyword>
<evidence type="ECO:0008006" key="4">
    <source>
        <dbReference type="Google" id="ProtNLM"/>
    </source>
</evidence>
<keyword evidence="3" id="KW-1185">Reference proteome</keyword>
<evidence type="ECO:0000256" key="1">
    <source>
        <dbReference type="SAM" id="Phobius"/>
    </source>
</evidence>
<name>A0A1J4N2Z0_9ACTN</name>
<evidence type="ECO:0000313" key="3">
    <source>
        <dbReference type="Proteomes" id="UP000033772"/>
    </source>
</evidence>
<gene>
    <name evidence="2" type="ORF">UG56_015170</name>
</gene>
<keyword evidence="1" id="KW-1133">Transmembrane helix</keyword>
<dbReference type="RefSeq" id="WP_045550054.1">
    <property type="nucleotide sequence ID" value="NZ_JZDQ02000020.1"/>
</dbReference>
<dbReference type="AlphaFoldDB" id="A0A1J4N2Z0"/>
<accession>A0A1J4N2Z0</accession>
<feature type="transmembrane region" description="Helical" evidence="1">
    <location>
        <begin position="32"/>
        <end position="56"/>
    </location>
</feature>
<organism evidence="2 3">
    <name type="scientific">Nocardioides luteus</name>
    <dbReference type="NCBI Taxonomy" id="1844"/>
    <lineage>
        <taxon>Bacteria</taxon>
        <taxon>Bacillati</taxon>
        <taxon>Actinomycetota</taxon>
        <taxon>Actinomycetes</taxon>
        <taxon>Propionibacteriales</taxon>
        <taxon>Nocardioidaceae</taxon>
        <taxon>Nocardioides</taxon>
    </lineage>
</organism>
<dbReference type="Proteomes" id="UP000033772">
    <property type="component" value="Unassembled WGS sequence"/>
</dbReference>
<keyword evidence="1" id="KW-0812">Transmembrane</keyword>
<dbReference type="STRING" id="1844.UG56_015170"/>
<sequence length="504" mass="51128">MSETTPGQTPSAPATEILELGENSAGKSKKPLIIGAGALLGVAVLAGAGTVTAVALSKAGGSPAEAFPASTAIYTEIDLTEAKDAVPLLRKLPSVEKELDLEEGQDPRRSLFAKSCDELDFGKDLEPWLGYKAAVGVVPNGEQPRFAFALQVTDESDAEKGLPKLAECAGSGAAWSVSDGWALVAETDEDLAAIQKAAEKGTLADDAGFAKWTGDVGGTGFVTSYVSEELPDVLAAVVASGAFDEAGGDLAESPMAGAAPMPDATELADALSTALKDFEGAAFTLRAEEGAFELEGASSVTEEAKGAEAGTVAGTLPKDTTAVIAMNPADGWLSTGLAGSGVDDQFTQMFGMAPGDLEKLFGDSFALALGQVDLSAPDGLQLGLKLDGADSDGVDKFVGDLTAGFGAGMVSVDSEGDMTTVAMGDYGKDLLADGGLAGTKKFENAVPKADDASAVVYVDFDGLDKVVNAEAPEVADDIEALGQLGFSAYLDGDVSRGLARLTLD</sequence>
<dbReference type="OrthoDB" id="5241887at2"/>
<evidence type="ECO:0000313" key="2">
    <source>
        <dbReference type="EMBL" id="OIJ25918.1"/>
    </source>
</evidence>
<comment type="caution">
    <text evidence="2">The sequence shown here is derived from an EMBL/GenBank/DDBJ whole genome shotgun (WGS) entry which is preliminary data.</text>
</comment>
<dbReference type="EMBL" id="JZDQ02000020">
    <property type="protein sequence ID" value="OIJ25918.1"/>
    <property type="molecule type" value="Genomic_DNA"/>
</dbReference>
<proteinExistence type="predicted"/>
<protein>
    <recommendedName>
        <fullName evidence="4">DUF3352 domain-containing protein</fullName>
    </recommendedName>
</protein>
<reference evidence="2" key="1">
    <citation type="submission" date="2016-10" db="EMBL/GenBank/DDBJ databases">
        <title>Draft Genome Sequence of Nocardioides luteus Strain BAFB, an Alkane-Degrading Bacterium Isolated from JP-7 Polluted Soil.</title>
        <authorList>
            <person name="Brown L."/>
            <person name="Ruiz O.N."/>
            <person name="Gunasekera T."/>
        </authorList>
    </citation>
    <scope>NUCLEOTIDE SEQUENCE [LARGE SCALE GENOMIC DNA]</scope>
    <source>
        <strain evidence="2">BAFB</strain>
    </source>
</reference>